<gene>
    <name evidence="1" type="ORF">Wenmar_02900</name>
</gene>
<name>A0A0D0Q277_9RHOB</name>
<organism evidence="1 2">
    <name type="scientific">Wenxinia marina DSM 24838</name>
    <dbReference type="NCBI Taxonomy" id="1123501"/>
    <lineage>
        <taxon>Bacteria</taxon>
        <taxon>Pseudomonadati</taxon>
        <taxon>Pseudomonadota</taxon>
        <taxon>Alphaproteobacteria</taxon>
        <taxon>Rhodobacterales</taxon>
        <taxon>Roseobacteraceae</taxon>
        <taxon>Wenxinia</taxon>
    </lineage>
</organism>
<comment type="caution">
    <text evidence="1">The sequence shown here is derived from an EMBL/GenBank/DDBJ whole genome shotgun (WGS) entry which is preliminary data.</text>
</comment>
<dbReference type="AlphaFoldDB" id="A0A0D0Q277"/>
<dbReference type="STRING" id="1123501.Wenmar_02900"/>
<keyword evidence="2" id="KW-1185">Reference proteome</keyword>
<protein>
    <submittedName>
        <fullName evidence="1">Wenxma_12, whole genome shotgun sequence</fullName>
    </submittedName>
</protein>
<dbReference type="OrthoDB" id="7868833at2"/>
<sequence>MTETTTPETAAAASHEGILPMDETALIGVFLGQTPTALLRLSDGQIVKVGVGTRVGEAEIVAIDESGLQLDEGGRATALTLPG</sequence>
<accession>A0A0D0Q277</accession>
<dbReference type="EMBL" id="AONG01000013">
    <property type="protein sequence ID" value="KIQ68629.1"/>
    <property type="molecule type" value="Genomic_DNA"/>
</dbReference>
<dbReference type="Proteomes" id="UP000035100">
    <property type="component" value="Unassembled WGS sequence"/>
</dbReference>
<reference evidence="1 2" key="1">
    <citation type="submission" date="2013-01" db="EMBL/GenBank/DDBJ databases">
        <authorList>
            <person name="Fiebig A."/>
            <person name="Goeker M."/>
            <person name="Klenk H.-P.P."/>
        </authorList>
    </citation>
    <scope>NUCLEOTIDE SEQUENCE [LARGE SCALE GENOMIC DNA]</scope>
    <source>
        <strain evidence="1 2">DSM 24838</strain>
    </source>
</reference>
<proteinExistence type="predicted"/>
<dbReference type="RefSeq" id="WP_018303869.1">
    <property type="nucleotide sequence ID" value="NZ_KB902310.1"/>
</dbReference>
<evidence type="ECO:0000313" key="2">
    <source>
        <dbReference type="Proteomes" id="UP000035100"/>
    </source>
</evidence>
<evidence type="ECO:0000313" key="1">
    <source>
        <dbReference type="EMBL" id="KIQ68629.1"/>
    </source>
</evidence>